<dbReference type="RefSeq" id="WP_058470334.1">
    <property type="nucleotide sequence ID" value="NZ_CAAAIC010000002.1"/>
</dbReference>
<comment type="caution">
    <text evidence="2">The sequence shown here is derived from an EMBL/GenBank/DDBJ whole genome shotgun (WGS) entry which is preliminary data.</text>
</comment>
<dbReference type="InterPro" id="IPR015943">
    <property type="entry name" value="WD40/YVTN_repeat-like_dom_sf"/>
</dbReference>
<evidence type="ECO:0000256" key="1">
    <source>
        <dbReference type="SAM" id="SignalP"/>
    </source>
</evidence>
<evidence type="ECO:0008006" key="4">
    <source>
        <dbReference type="Google" id="ProtNLM"/>
    </source>
</evidence>
<dbReference type="PATRIC" id="fig|456.5.peg.837"/>
<accession>A0A0W0V8R2</accession>
<protein>
    <recommendedName>
        <fullName evidence="4">Transmembrane protein</fullName>
    </recommendedName>
</protein>
<gene>
    <name evidence="2" type="ORF">Ljor_0788</name>
</gene>
<sequence length="531" mass="54309">MMRTFILRSTLGAAILGLQSMAFAGAPLWTFTALTNTSFSINPTETATVQYTVINQSQKAKVLVLDSTFTPGVQQTSPCILAPKSQMGSCLLTLTINGNAIPAAGVHGGPVLCQANGDGSPNRNQCYQPAAGAMLNIQKANAPQLAPIAITSGLPLHLKTFGSTQTITLTNLSSNITATNINALFSGTALEGKVSASTCTSVAPGASCTMTFTSARMAVAPTTFTIQGTNTTVTTATLNVRESVIFVTDAGSNSVYKCPIDDNGLVQECVDSGVGSIFAQPQGISVNNTNTYAYVVNASSNSVYKCSINSDASFSNCSDAGGQDSVPFTVPVGISLTADGNYAYIANSTSPNQYISLCPITANGDFGECTIAGSTSTPGYTFLPNGITLNANNSRAYISAPFNPEQLFICNIGANRNLSNCVPSGQSFDGAHAIAINSNQTVIFITSTGVSGGVSQCVLDNSTGLISSCSLTTGFSSPTGIALNAEGSLAYVSSYTAGTVNSCSLGVTSLSNCVPSPVVSGSPNLQFLALA</sequence>
<keyword evidence="1" id="KW-0732">Signal</keyword>
<feature type="chain" id="PRO_5006914580" description="Transmembrane protein" evidence="1">
    <location>
        <begin position="25"/>
        <end position="531"/>
    </location>
</feature>
<organism evidence="2 3">
    <name type="scientific">Legionella jordanis</name>
    <dbReference type="NCBI Taxonomy" id="456"/>
    <lineage>
        <taxon>Bacteria</taxon>
        <taxon>Pseudomonadati</taxon>
        <taxon>Pseudomonadota</taxon>
        <taxon>Gammaproteobacteria</taxon>
        <taxon>Legionellales</taxon>
        <taxon>Legionellaceae</taxon>
        <taxon>Legionella</taxon>
    </lineage>
</organism>
<dbReference type="Gene3D" id="2.130.10.10">
    <property type="entry name" value="YVTN repeat-like/Quinoprotein amine dehydrogenase"/>
    <property type="match status" value="1"/>
</dbReference>
<dbReference type="AlphaFoldDB" id="A0A0W0V8R2"/>
<feature type="signal peptide" evidence="1">
    <location>
        <begin position="1"/>
        <end position="24"/>
    </location>
</feature>
<proteinExistence type="predicted"/>
<dbReference type="Proteomes" id="UP000055035">
    <property type="component" value="Unassembled WGS sequence"/>
</dbReference>
<dbReference type="EMBL" id="LNYJ01000011">
    <property type="protein sequence ID" value="KTD16482.1"/>
    <property type="molecule type" value="Genomic_DNA"/>
</dbReference>
<reference evidence="2 3" key="1">
    <citation type="submission" date="2015-11" db="EMBL/GenBank/DDBJ databases">
        <title>Genomic analysis of 38 Legionella species identifies large and diverse effector repertoires.</title>
        <authorList>
            <person name="Burstein D."/>
            <person name="Amaro F."/>
            <person name="Zusman T."/>
            <person name="Lifshitz Z."/>
            <person name="Cohen O."/>
            <person name="Gilbert J.A."/>
            <person name="Pupko T."/>
            <person name="Shuman H.A."/>
            <person name="Segal G."/>
        </authorList>
    </citation>
    <scope>NUCLEOTIDE SEQUENCE [LARGE SCALE GENOMIC DNA]</scope>
    <source>
        <strain evidence="2 3">BL-540</strain>
    </source>
</reference>
<keyword evidence="3" id="KW-1185">Reference proteome</keyword>
<dbReference type="OrthoDB" id="5649647at2"/>
<evidence type="ECO:0000313" key="3">
    <source>
        <dbReference type="Proteomes" id="UP000055035"/>
    </source>
</evidence>
<dbReference type="STRING" id="456.Ljor_0788"/>
<dbReference type="SUPFAM" id="SSF75011">
    <property type="entry name" value="3-carboxy-cis,cis-mucoante lactonizing enzyme"/>
    <property type="match status" value="1"/>
</dbReference>
<evidence type="ECO:0000313" key="2">
    <source>
        <dbReference type="EMBL" id="KTD16482.1"/>
    </source>
</evidence>
<name>A0A0W0V8R2_9GAMM</name>